<comment type="caution">
    <text evidence="3">The sequence shown here is derived from an EMBL/GenBank/DDBJ whole genome shotgun (WGS) entry which is preliminary data.</text>
</comment>
<evidence type="ECO:0000256" key="1">
    <source>
        <dbReference type="SAM" id="MobiDB-lite"/>
    </source>
</evidence>
<name>A0A9P4QQ82_9PLEO</name>
<protein>
    <submittedName>
        <fullName evidence="3">Uncharacterized protein</fullName>
    </submittedName>
</protein>
<feature type="compositionally biased region" description="Basic and acidic residues" evidence="1">
    <location>
        <begin position="122"/>
        <end position="149"/>
    </location>
</feature>
<keyword evidence="2" id="KW-0732">Signal</keyword>
<feature type="compositionally biased region" description="Basic and acidic residues" evidence="1">
    <location>
        <begin position="74"/>
        <end position="92"/>
    </location>
</feature>
<feature type="region of interest" description="Disordered" evidence="1">
    <location>
        <begin position="39"/>
        <end position="149"/>
    </location>
</feature>
<dbReference type="GO" id="GO:0033617">
    <property type="term" value="P:mitochondrial respiratory chain complex IV assembly"/>
    <property type="evidence" value="ECO:0007669"/>
    <property type="project" value="TreeGrafter"/>
</dbReference>
<evidence type="ECO:0000313" key="4">
    <source>
        <dbReference type="Proteomes" id="UP000799444"/>
    </source>
</evidence>
<feature type="compositionally biased region" description="Basic and acidic residues" evidence="1">
    <location>
        <begin position="106"/>
        <end position="115"/>
    </location>
</feature>
<dbReference type="AlphaFoldDB" id="A0A9P4QQ82"/>
<proteinExistence type="predicted"/>
<feature type="signal peptide" evidence="2">
    <location>
        <begin position="1"/>
        <end position="28"/>
    </location>
</feature>
<evidence type="ECO:0000256" key="2">
    <source>
        <dbReference type="SAM" id="SignalP"/>
    </source>
</evidence>
<reference evidence="3" key="1">
    <citation type="journal article" date="2020" name="Stud. Mycol.">
        <title>101 Dothideomycetes genomes: a test case for predicting lifestyles and emergence of pathogens.</title>
        <authorList>
            <person name="Haridas S."/>
            <person name="Albert R."/>
            <person name="Binder M."/>
            <person name="Bloem J."/>
            <person name="Labutti K."/>
            <person name="Salamov A."/>
            <person name="Andreopoulos B."/>
            <person name="Baker S."/>
            <person name="Barry K."/>
            <person name="Bills G."/>
            <person name="Bluhm B."/>
            <person name="Cannon C."/>
            <person name="Castanera R."/>
            <person name="Culley D."/>
            <person name="Daum C."/>
            <person name="Ezra D."/>
            <person name="Gonzalez J."/>
            <person name="Henrissat B."/>
            <person name="Kuo A."/>
            <person name="Liang C."/>
            <person name="Lipzen A."/>
            <person name="Lutzoni F."/>
            <person name="Magnuson J."/>
            <person name="Mondo S."/>
            <person name="Nolan M."/>
            <person name="Ohm R."/>
            <person name="Pangilinan J."/>
            <person name="Park H.-J."/>
            <person name="Ramirez L."/>
            <person name="Alfaro M."/>
            <person name="Sun H."/>
            <person name="Tritt A."/>
            <person name="Yoshinaga Y."/>
            <person name="Zwiers L.-H."/>
            <person name="Turgeon B."/>
            <person name="Goodwin S."/>
            <person name="Spatafora J."/>
            <person name="Crous P."/>
            <person name="Grigoriev I."/>
        </authorList>
    </citation>
    <scope>NUCLEOTIDE SEQUENCE</scope>
    <source>
        <strain evidence="3">CBS 125425</strain>
    </source>
</reference>
<evidence type="ECO:0000313" key="3">
    <source>
        <dbReference type="EMBL" id="KAF2728976.1"/>
    </source>
</evidence>
<dbReference type="PANTHER" id="PTHR40020:SF1">
    <property type="entry name" value="CYTOCHROME C OXIDASE ASSEMBLY FACTOR 2"/>
    <property type="match status" value="1"/>
</dbReference>
<accession>A0A9P4QQ82</accession>
<dbReference type="OrthoDB" id="5410040at2759"/>
<feature type="compositionally biased region" description="Polar residues" evidence="1">
    <location>
        <begin position="39"/>
        <end position="53"/>
    </location>
</feature>
<gene>
    <name evidence="3" type="ORF">EJ04DRAFT_516273</name>
</gene>
<organism evidence="3 4">
    <name type="scientific">Polyplosphaeria fusca</name>
    <dbReference type="NCBI Taxonomy" id="682080"/>
    <lineage>
        <taxon>Eukaryota</taxon>
        <taxon>Fungi</taxon>
        <taxon>Dikarya</taxon>
        <taxon>Ascomycota</taxon>
        <taxon>Pezizomycotina</taxon>
        <taxon>Dothideomycetes</taxon>
        <taxon>Pleosporomycetidae</taxon>
        <taxon>Pleosporales</taxon>
        <taxon>Tetraplosphaeriaceae</taxon>
        <taxon>Polyplosphaeria</taxon>
    </lineage>
</organism>
<sequence>MPPHLHPRSRMTTSLFTTTLAVSFLVVATPHLLPCPVNNRTFADSSDPNAPNSQRRRRKRVSKEDTGNDAMSEEAMRKREVEEYRAPKRECPVPKPGGLIGQVLGIKKEEPKEQTRATTLRVVERVRRTSEKEKSAPAGDGEKAKTDPE</sequence>
<keyword evidence="4" id="KW-1185">Reference proteome</keyword>
<dbReference type="PANTHER" id="PTHR40020">
    <property type="entry name" value="CYTOCHROME C OXIDASE ASSEMBLY FACTOR 2"/>
    <property type="match status" value="1"/>
</dbReference>
<feature type="chain" id="PRO_5040377160" evidence="2">
    <location>
        <begin position="29"/>
        <end position="149"/>
    </location>
</feature>
<dbReference type="EMBL" id="ML996260">
    <property type="protein sequence ID" value="KAF2728976.1"/>
    <property type="molecule type" value="Genomic_DNA"/>
</dbReference>
<dbReference type="Proteomes" id="UP000799444">
    <property type="component" value="Unassembled WGS sequence"/>
</dbReference>
<dbReference type="GO" id="GO:0005759">
    <property type="term" value="C:mitochondrial matrix"/>
    <property type="evidence" value="ECO:0007669"/>
    <property type="project" value="TreeGrafter"/>
</dbReference>